<dbReference type="Proteomes" id="UP000325081">
    <property type="component" value="Unassembled WGS sequence"/>
</dbReference>
<keyword evidence="1" id="KW-0396">Initiation factor</keyword>
<evidence type="ECO:0000313" key="2">
    <source>
        <dbReference type="Proteomes" id="UP000325081"/>
    </source>
</evidence>
<dbReference type="AlphaFoldDB" id="A0A5A7PWE4"/>
<accession>A0A5A7PWE4</accession>
<keyword evidence="1" id="KW-0648">Protein biosynthesis</keyword>
<name>A0A5A7PWE4_STRAF</name>
<keyword evidence="2" id="KW-1185">Reference proteome</keyword>
<proteinExistence type="predicted"/>
<sequence length="277" mass="30676">MNLSDQTFCEFLALCRTYFPLPQNETAIVKDWCGGVSCDPSLGKLIQKLARGPKSAALTSLLCMGYITQNNLTNKNSLHILPLQNRRTNPIPIPILLVILPQVPLDRHLKTPPPRQPVITIHPTLLFPQIRQQQQTSFSQSIEWRLTLTPSRIKRAFPILQPFSPRPNIATPIIGPSPLSFISISVDPSQRPVPRHFPAFHIPIVLIPISPQIPNVPLGSPANPRPFENIAVGESLAAEPVLEIQSPPSVVFGEIWSSKSARAMNVAAREFAFVKRA</sequence>
<comment type="caution">
    <text evidence="1">The sequence shown here is derived from an EMBL/GenBank/DDBJ whole genome shotgun (WGS) entry which is preliminary data.</text>
</comment>
<organism evidence="1 2">
    <name type="scientific">Striga asiatica</name>
    <name type="common">Asiatic witchweed</name>
    <name type="synonym">Buchnera asiatica</name>
    <dbReference type="NCBI Taxonomy" id="4170"/>
    <lineage>
        <taxon>Eukaryota</taxon>
        <taxon>Viridiplantae</taxon>
        <taxon>Streptophyta</taxon>
        <taxon>Embryophyta</taxon>
        <taxon>Tracheophyta</taxon>
        <taxon>Spermatophyta</taxon>
        <taxon>Magnoliopsida</taxon>
        <taxon>eudicotyledons</taxon>
        <taxon>Gunneridae</taxon>
        <taxon>Pentapetalae</taxon>
        <taxon>asterids</taxon>
        <taxon>lamiids</taxon>
        <taxon>Lamiales</taxon>
        <taxon>Orobanchaceae</taxon>
        <taxon>Buchnereae</taxon>
        <taxon>Striga</taxon>
    </lineage>
</organism>
<dbReference type="GO" id="GO:0003743">
    <property type="term" value="F:translation initiation factor activity"/>
    <property type="evidence" value="ECO:0007669"/>
    <property type="project" value="UniProtKB-KW"/>
</dbReference>
<reference evidence="2" key="1">
    <citation type="journal article" date="2019" name="Curr. Biol.">
        <title>Genome Sequence of Striga asiatica Provides Insight into the Evolution of Plant Parasitism.</title>
        <authorList>
            <person name="Yoshida S."/>
            <person name="Kim S."/>
            <person name="Wafula E.K."/>
            <person name="Tanskanen J."/>
            <person name="Kim Y.M."/>
            <person name="Honaas L."/>
            <person name="Yang Z."/>
            <person name="Spallek T."/>
            <person name="Conn C.E."/>
            <person name="Ichihashi Y."/>
            <person name="Cheong K."/>
            <person name="Cui S."/>
            <person name="Der J.P."/>
            <person name="Gundlach H."/>
            <person name="Jiao Y."/>
            <person name="Hori C."/>
            <person name="Ishida J.K."/>
            <person name="Kasahara H."/>
            <person name="Kiba T."/>
            <person name="Kim M.S."/>
            <person name="Koo N."/>
            <person name="Laohavisit A."/>
            <person name="Lee Y.H."/>
            <person name="Lumba S."/>
            <person name="McCourt P."/>
            <person name="Mortimer J.C."/>
            <person name="Mutuku J.M."/>
            <person name="Nomura T."/>
            <person name="Sasaki-Sekimoto Y."/>
            <person name="Seto Y."/>
            <person name="Wang Y."/>
            <person name="Wakatake T."/>
            <person name="Sakakibara H."/>
            <person name="Demura T."/>
            <person name="Yamaguchi S."/>
            <person name="Yoneyama K."/>
            <person name="Manabe R.I."/>
            <person name="Nelson D.C."/>
            <person name="Schulman A.H."/>
            <person name="Timko M.P."/>
            <person name="dePamphilis C.W."/>
            <person name="Choi D."/>
            <person name="Shirasu K."/>
        </authorList>
    </citation>
    <scope>NUCLEOTIDE SEQUENCE [LARGE SCALE GENOMIC DNA]</scope>
    <source>
        <strain evidence="2">cv. UVA1</strain>
    </source>
</reference>
<evidence type="ECO:0000313" key="1">
    <source>
        <dbReference type="EMBL" id="GER36842.1"/>
    </source>
</evidence>
<protein>
    <submittedName>
        <fullName evidence="1">Translation initiation factor IF-2</fullName>
    </submittedName>
</protein>
<dbReference type="EMBL" id="BKCP01005228">
    <property type="protein sequence ID" value="GER36842.1"/>
    <property type="molecule type" value="Genomic_DNA"/>
</dbReference>
<gene>
    <name evidence="1" type="ORF">STAS_13225</name>
</gene>